<name>A0A8T1YN02_ARASU</name>
<feature type="domain" description="TIR" evidence="1">
    <location>
        <begin position="1"/>
        <end position="76"/>
    </location>
</feature>
<dbReference type="GO" id="GO:0007165">
    <property type="term" value="P:signal transduction"/>
    <property type="evidence" value="ECO:0007669"/>
    <property type="project" value="InterPro"/>
</dbReference>
<evidence type="ECO:0000259" key="1">
    <source>
        <dbReference type="PROSITE" id="PS50104"/>
    </source>
</evidence>
<dbReference type="InterPro" id="IPR044974">
    <property type="entry name" value="Disease_R_plants"/>
</dbReference>
<gene>
    <name evidence="2" type="ORF">ISN44_As12g025070</name>
</gene>
<accession>A0A8T1YN02</accession>
<dbReference type="PANTHER" id="PTHR11017">
    <property type="entry name" value="LEUCINE-RICH REPEAT-CONTAINING PROTEIN"/>
    <property type="match status" value="1"/>
</dbReference>
<dbReference type="Pfam" id="PF01582">
    <property type="entry name" value="TIR"/>
    <property type="match status" value="1"/>
</dbReference>
<dbReference type="GO" id="GO:0006952">
    <property type="term" value="P:defense response"/>
    <property type="evidence" value="ECO:0007669"/>
    <property type="project" value="InterPro"/>
</dbReference>
<dbReference type="InterPro" id="IPR000157">
    <property type="entry name" value="TIR_dom"/>
</dbReference>
<proteinExistence type="predicted"/>
<evidence type="ECO:0000313" key="3">
    <source>
        <dbReference type="Proteomes" id="UP000694251"/>
    </source>
</evidence>
<sequence length="150" mass="16990">MVIPIFYNVDPSEVRKQSGEFGKVFEETCEGKTDDEKQRWMQALADVANVAGEDSRNWCDEANMIETIANDVSNKLITPSSDFGDFVGVEAHLERLSSMLCLESEETRMVGIGKSTIGRAQYSQLSSQFHLRAFETCRRTIGDDYEQKLY</sequence>
<evidence type="ECO:0000313" key="2">
    <source>
        <dbReference type="EMBL" id="KAG7547255.1"/>
    </source>
</evidence>
<feature type="non-terminal residue" evidence="2">
    <location>
        <position position="150"/>
    </location>
</feature>
<dbReference type="AlphaFoldDB" id="A0A8T1YN02"/>
<reference evidence="2 3" key="1">
    <citation type="submission" date="2020-12" db="EMBL/GenBank/DDBJ databases">
        <title>Concerted genomic and epigenomic changes stabilize Arabidopsis allopolyploids.</title>
        <authorList>
            <person name="Chen Z."/>
        </authorList>
    </citation>
    <scope>NUCLEOTIDE SEQUENCE [LARGE SCALE GENOMIC DNA]</scope>
    <source>
        <strain evidence="2">As9502</strain>
        <tissue evidence="2">Leaf</tissue>
    </source>
</reference>
<dbReference type="PROSITE" id="PS50104">
    <property type="entry name" value="TIR"/>
    <property type="match status" value="1"/>
</dbReference>
<organism evidence="2 3">
    <name type="scientific">Arabidopsis suecica</name>
    <name type="common">Swedish thale-cress</name>
    <name type="synonym">Cardaminopsis suecica</name>
    <dbReference type="NCBI Taxonomy" id="45249"/>
    <lineage>
        <taxon>Eukaryota</taxon>
        <taxon>Viridiplantae</taxon>
        <taxon>Streptophyta</taxon>
        <taxon>Embryophyta</taxon>
        <taxon>Tracheophyta</taxon>
        <taxon>Spermatophyta</taxon>
        <taxon>Magnoliopsida</taxon>
        <taxon>eudicotyledons</taxon>
        <taxon>Gunneridae</taxon>
        <taxon>Pentapetalae</taxon>
        <taxon>rosids</taxon>
        <taxon>malvids</taxon>
        <taxon>Brassicales</taxon>
        <taxon>Brassicaceae</taxon>
        <taxon>Camelineae</taxon>
        <taxon>Arabidopsis</taxon>
    </lineage>
</organism>
<keyword evidence="2" id="KW-0675">Receptor</keyword>
<dbReference type="EMBL" id="JAEFBJ010000012">
    <property type="protein sequence ID" value="KAG7547255.1"/>
    <property type="molecule type" value="Genomic_DNA"/>
</dbReference>
<comment type="caution">
    <text evidence="2">The sequence shown here is derived from an EMBL/GenBank/DDBJ whole genome shotgun (WGS) entry which is preliminary data.</text>
</comment>
<dbReference type="PANTHER" id="PTHR11017:SF274">
    <property type="entry name" value="ADP-RIBOSYL CYCLASE_CYCLIC ADP-RIBOSE HYDROLASE-RELATED"/>
    <property type="match status" value="1"/>
</dbReference>
<keyword evidence="3" id="KW-1185">Reference proteome</keyword>
<dbReference type="Proteomes" id="UP000694251">
    <property type="component" value="Chromosome 12"/>
</dbReference>
<protein>
    <submittedName>
        <fullName evidence="2">Toll/interleukin-1 receptor homology (TIR) domain</fullName>
    </submittedName>
</protein>
<dbReference type="OrthoDB" id="1109543at2759"/>